<name>A0A318H473_9MYCO</name>
<gene>
    <name evidence="1" type="ORF">C8E89_1552</name>
</gene>
<sequence length="327" mass="36501">MTHDFIARAQERSADDAPYVPILIIGSGFAGLGAAIRLNREGHRNFLVLERGPGVGGTWRDNIYPGAACDVPSHLYSYSFALNPRWTRSFSSQPEIENYLRGVAHDSGVLDRHIFGCRVEKARWDDHQHRWTVSTNQGEFHADVVIGAFGALAEPTLPATLSSTRFAGDVFHSARWDYDVDVTGKRVAVIGTGASAIQIVPAIADAAAQVDVYQRTPPWILPRLDRSFTRLERWVFGKLPGAARLARAAIYAGRETQVIGLAKVPRLMKPVELMSRAKIWNEIRDPALRRKVTPNYRIGCKRMLISNDWYPTLGHNHVELVTEPSRV</sequence>
<dbReference type="PRINTS" id="PR00469">
    <property type="entry name" value="PNDRDTASEII"/>
</dbReference>
<dbReference type="InterPro" id="IPR036188">
    <property type="entry name" value="FAD/NAD-bd_sf"/>
</dbReference>
<dbReference type="PANTHER" id="PTHR42877:SF4">
    <property type="entry name" value="FAD_NAD(P)-BINDING DOMAIN-CONTAINING PROTEIN-RELATED"/>
    <property type="match status" value="1"/>
</dbReference>
<organism evidence="1 2">
    <name type="scientific">Mycolicibacterium moriokaense</name>
    <dbReference type="NCBI Taxonomy" id="39691"/>
    <lineage>
        <taxon>Bacteria</taxon>
        <taxon>Bacillati</taxon>
        <taxon>Actinomycetota</taxon>
        <taxon>Actinomycetes</taxon>
        <taxon>Mycobacteriales</taxon>
        <taxon>Mycobacteriaceae</taxon>
        <taxon>Mycolicibacterium</taxon>
    </lineage>
</organism>
<dbReference type="PRINTS" id="PR00368">
    <property type="entry name" value="FADPNR"/>
</dbReference>
<comment type="caution">
    <text evidence="1">The sequence shown here is derived from an EMBL/GenBank/DDBJ whole genome shotgun (WGS) entry which is preliminary data.</text>
</comment>
<protein>
    <submittedName>
        <fullName evidence="1">Cation diffusion facilitator CzcD-associated flavoprotein CzcO</fullName>
    </submittedName>
</protein>
<dbReference type="PANTHER" id="PTHR42877">
    <property type="entry name" value="L-ORNITHINE N(5)-MONOOXYGENASE-RELATED"/>
    <property type="match status" value="1"/>
</dbReference>
<dbReference type="InterPro" id="IPR051209">
    <property type="entry name" value="FAD-bind_Monooxygenase_sf"/>
</dbReference>
<keyword evidence="2" id="KW-1185">Reference proteome</keyword>
<proteinExistence type="predicted"/>
<evidence type="ECO:0000313" key="1">
    <source>
        <dbReference type="EMBL" id="PXW95920.1"/>
    </source>
</evidence>
<reference evidence="2" key="1">
    <citation type="submission" date="2018-05" db="EMBL/GenBank/DDBJ databases">
        <authorList>
            <person name="Deangelis K."/>
            <person name="Huntemann M."/>
            <person name="Clum A."/>
            <person name="Pillay M."/>
            <person name="Palaniappan K."/>
            <person name="Varghese N."/>
            <person name="Mikhailova N."/>
            <person name="Stamatis D."/>
            <person name="Reddy T."/>
            <person name="Daum C."/>
            <person name="Shapiro N."/>
            <person name="Ivanova N."/>
            <person name="Kyrpides N."/>
            <person name="Woyke T."/>
        </authorList>
    </citation>
    <scope>NUCLEOTIDE SEQUENCE [LARGE SCALE GENOMIC DNA]</scope>
    <source>
        <strain evidence="2">GAS496</strain>
    </source>
</reference>
<dbReference type="EMBL" id="QJJU01000055">
    <property type="protein sequence ID" value="PXW95920.1"/>
    <property type="molecule type" value="Genomic_DNA"/>
</dbReference>
<dbReference type="Gene3D" id="3.50.50.60">
    <property type="entry name" value="FAD/NAD(P)-binding domain"/>
    <property type="match status" value="1"/>
</dbReference>
<dbReference type="Proteomes" id="UP000247781">
    <property type="component" value="Unassembled WGS sequence"/>
</dbReference>
<reference evidence="1 2" key="2">
    <citation type="submission" date="2018-06" db="EMBL/GenBank/DDBJ databases">
        <title>Sequencing of bacterial isolates from soil warming experiment in Harvard Forest, Massachusetts, USA.</title>
        <authorList>
            <person name="Deangelis K.PhD."/>
        </authorList>
    </citation>
    <scope>NUCLEOTIDE SEQUENCE [LARGE SCALE GENOMIC DNA]</scope>
    <source>
        <strain evidence="1 2">GAS496</strain>
    </source>
</reference>
<dbReference type="Pfam" id="PF13738">
    <property type="entry name" value="Pyr_redox_3"/>
    <property type="match status" value="1"/>
</dbReference>
<accession>A0A318H473</accession>
<dbReference type="AlphaFoldDB" id="A0A318H473"/>
<dbReference type="SUPFAM" id="SSF51905">
    <property type="entry name" value="FAD/NAD(P)-binding domain"/>
    <property type="match status" value="1"/>
</dbReference>
<evidence type="ECO:0000313" key="2">
    <source>
        <dbReference type="Proteomes" id="UP000247781"/>
    </source>
</evidence>